<dbReference type="HOGENOM" id="CLU_308821_0_0_1"/>
<keyword evidence="6" id="KW-1185">Reference proteome</keyword>
<dbReference type="STRING" id="701091.M2TY48"/>
<dbReference type="AlphaFoldDB" id="M2TY48"/>
<feature type="compositionally biased region" description="Basic and acidic residues" evidence="4">
    <location>
        <begin position="140"/>
        <end position="158"/>
    </location>
</feature>
<evidence type="ECO:0000256" key="1">
    <source>
        <dbReference type="ARBA" id="ARBA00022741"/>
    </source>
</evidence>
<keyword evidence="2" id="KW-0378">Hydrolase</keyword>
<dbReference type="Proteomes" id="UP000016936">
    <property type="component" value="Unassembled WGS sequence"/>
</dbReference>
<dbReference type="PANTHER" id="PTHR45626:SF22">
    <property type="entry name" value="DNA REPAIR PROTEIN RAD5"/>
    <property type="match status" value="1"/>
</dbReference>
<dbReference type="InterPro" id="IPR050628">
    <property type="entry name" value="SNF2_RAD54_helicase_TF"/>
</dbReference>
<evidence type="ECO:0000313" key="6">
    <source>
        <dbReference type="Proteomes" id="UP000016936"/>
    </source>
</evidence>
<evidence type="ECO:0000256" key="3">
    <source>
        <dbReference type="ARBA" id="ARBA00022840"/>
    </source>
</evidence>
<dbReference type="GO" id="GO:0006281">
    <property type="term" value="P:DNA repair"/>
    <property type="evidence" value="ECO:0007669"/>
    <property type="project" value="TreeGrafter"/>
</dbReference>
<reference evidence="5 6" key="1">
    <citation type="journal article" date="2012" name="PLoS Pathog.">
        <title>Diverse lifestyles and strategies of plant pathogenesis encoded in the genomes of eighteen Dothideomycetes fungi.</title>
        <authorList>
            <person name="Ohm R.A."/>
            <person name="Feau N."/>
            <person name="Henrissat B."/>
            <person name="Schoch C.L."/>
            <person name="Horwitz B.A."/>
            <person name="Barry K.W."/>
            <person name="Condon B.J."/>
            <person name="Copeland A.C."/>
            <person name="Dhillon B."/>
            <person name="Glaser F."/>
            <person name="Hesse C.N."/>
            <person name="Kosti I."/>
            <person name="LaButti K."/>
            <person name="Lindquist E.A."/>
            <person name="Lucas S."/>
            <person name="Salamov A.A."/>
            <person name="Bradshaw R.E."/>
            <person name="Ciuffetti L."/>
            <person name="Hamelin R.C."/>
            <person name="Kema G.H.J."/>
            <person name="Lawrence C."/>
            <person name="Scott J.A."/>
            <person name="Spatafora J.W."/>
            <person name="Turgeon B.G."/>
            <person name="de Wit P.J.G.M."/>
            <person name="Zhong S."/>
            <person name="Goodwin S.B."/>
            <person name="Grigoriev I.V."/>
        </authorList>
    </citation>
    <scope>NUCLEOTIDE SEQUENCE [LARGE SCALE GENOMIC DNA]</scope>
    <source>
        <strain evidence="6">C5 / ATCC 48332 / race O</strain>
    </source>
</reference>
<dbReference type="Gene3D" id="3.40.50.300">
    <property type="entry name" value="P-loop containing nucleotide triphosphate hydrolases"/>
    <property type="match status" value="1"/>
</dbReference>
<proteinExistence type="predicted"/>
<keyword evidence="1" id="KW-0547">Nucleotide-binding</keyword>
<protein>
    <recommendedName>
        <fullName evidence="7">Helicase C-terminal domain-containing protein</fullName>
    </recommendedName>
</protein>
<dbReference type="EMBL" id="KB445584">
    <property type="protein sequence ID" value="EMD86701.1"/>
    <property type="molecule type" value="Genomic_DNA"/>
</dbReference>
<gene>
    <name evidence="5" type="ORF">COCHEDRAFT_22837</name>
</gene>
<evidence type="ECO:0000256" key="2">
    <source>
        <dbReference type="ARBA" id="ARBA00022801"/>
    </source>
</evidence>
<reference evidence="6" key="2">
    <citation type="journal article" date="2013" name="PLoS Genet.">
        <title>Comparative genome structure, secondary metabolite, and effector coding capacity across Cochliobolus pathogens.</title>
        <authorList>
            <person name="Condon B.J."/>
            <person name="Leng Y."/>
            <person name="Wu D."/>
            <person name="Bushley K.E."/>
            <person name="Ohm R.A."/>
            <person name="Otillar R."/>
            <person name="Martin J."/>
            <person name="Schackwitz W."/>
            <person name="Grimwood J."/>
            <person name="MohdZainudin N."/>
            <person name="Xue C."/>
            <person name="Wang R."/>
            <person name="Manning V.A."/>
            <person name="Dhillon B."/>
            <person name="Tu Z.J."/>
            <person name="Steffenson B.J."/>
            <person name="Salamov A."/>
            <person name="Sun H."/>
            <person name="Lowry S."/>
            <person name="LaButti K."/>
            <person name="Han J."/>
            <person name="Copeland A."/>
            <person name="Lindquist E."/>
            <person name="Barry K."/>
            <person name="Schmutz J."/>
            <person name="Baker S.E."/>
            <person name="Ciuffetti L.M."/>
            <person name="Grigoriev I.V."/>
            <person name="Zhong S."/>
            <person name="Turgeon B.G."/>
        </authorList>
    </citation>
    <scope>NUCLEOTIDE SEQUENCE [LARGE SCALE GENOMIC DNA]</scope>
    <source>
        <strain evidence="6">C5 / ATCC 48332 / race O</strain>
    </source>
</reference>
<dbReference type="GO" id="GO:0008094">
    <property type="term" value="F:ATP-dependent activity, acting on DNA"/>
    <property type="evidence" value="ECO:0007669"/>
    <property type="project" value="TreeGrafter"/>
</dbReference>
<dbReference type="InterPro" id="IPR027417">
    <property type="entry name" value="P-loop_NTPase"/>
</dbReference>
<dbReference type="OrthoDB" id="3798348at2759"/>
<name>M2TY48_COCH5</name>
<keyword evidence="3" id="KW-0067">ATP-binding</keyword>
<feature type="region of interest" description="Disordered" evidence="4">
    <location>
        <begin position="57"/>
        <end position="158"/>
    </location>
</feature>
<dbReference type="OMA" id="IKLPACW"/>
<evidence type="ECO:0000256" key="4">
    <source>
        <dbReference type="SAM" id="MobiDB-lite"/>
    </source>
</evidence>
<evidence type="ECO:0008006" key="7">
    <source>
        <dbReference type="Google" id="ProtNLM"/>
    </source>
</evidence>
<dbReference type="GO" id="GO:0016787">
    <property type="term" value="F:hydrolase activity"/>
    <property type="evidence" value="ECO:0007669"/>
    <property type="project" value="UniProtKB-KW"/>
</dbReference>
<feature type="compositionally biased region" description="Polar residues" evidence="4">
    <location>
        <begin position="83"/>
        <end position="95"/>
    </location>
</feature>
<dbReference type="GO" id="GO:0005634">
    <property type="term" value="C:nucleus"/>
    <property type="evidence" value="ECO:0007669"/>
    <property type="project" value="TreeGrafter"/>
</dbReference>
<dbReference type="InterPro" id="IPR038718">
    <property type="entry name" value="SNF2-like_sf"/>
</dbReference>
<dbReference type="eggNOG" id="ENOG502RQPI">
    <property type="taxonomic scope" value="Eukaryota"/>
</dbReference>
<sequence>MQKPKYNLGYVSNQPKLYDGYRKTQISDDEGLEAMVRFQLYGKKYPAVRILVDVEKTEEPSKQGILVHRQETHKLSARPVPISSASARQEGSSGHISRPKRNQSGSLSCDVIDLTKDEHGPTPPSTPQKHKKGGDDTDSETEKKRQQREEKEEREQQSYELWARSRDAIIKAKGKAMERCTLDEWETAGDFFGLEKGTLRKGEPIKLHSGWDISGSWFPYQLVEVYQLYMMELSDRNGFIYGNMMGLGKTRSSLGIILVGYIHLLMWLDRIDNPSQHIRFDASELGATLECPSQSKFPFTCFCNPNSHIYKKEPRIAPTLVSGSGKSSDAWKDEVLAMGLLKSKWCNPNQPFALRVCAMDKKAIFGLDELSKSEWVEMRVRIDAQNALDTRNSRVRPQEYVYNKQKYSETVYWDIQSPIENHPRATLERPSPTSGRFILICGEHSLKTRILDMCRVFVEVQRDTHYKKGIRHETERIQADAYSVIWGRTIFDEFHNSKSEDTQFAQLYKRMRITNRGYQWKSWAISGTPMENGLREMLIFITLALRGVENDHGVSNWKKQIKQNGDLELVSKNYVYDLIEKTVTANSKQYLNGIHMSNRWRKISEKAAKTNAEEAMKVDDYNQLLDDGAQVISHFMLRRTLQTRDPWGKSITILPGMFEVKVRPCNSGNWSRTIEEMVNHYLPGKKPSDIFSRSDMIAIGTYPGLAAYKAELVAADYENNYHCLHSEALQSQFCNLETAPFKDELDNLIRGSTKLQQITEICQEVMNSQRPNPKYSRNAITSNEPQNLPAKILIMTYKPITSLVTYFALSRQFKQDNVLLLPGSLDRNTLKERLDKWKDPTGPRIMVLSMSFAEAITLTEANYIVIMEPQDRQAKQEQALFRIYRIGQLAKVCYGFILFNPESEIEVGILNRQRFKTMSRDMITEAEKRKMVTSAQIDWENTVDDVPYEIDGLTC</sequence>
<dbReference type="GO" id="GO:0005524">
    <property type="term" value="F:ATP binding"/>
    <property type="evidence" value="ECO:0007669"/>
    <property type="project" value="UniProtKB-KW"/>
</dbReference>
<dbReference type="Gene3D" id="3.40.50.10810">
    <property type="entry name" value="Tandem AAA-ATPase domain"/>
    <property type="match status" value="1"/>
</dbReference>
<evidence type="ECO:0000313" key="5">
    <source>
        <dbReference type="EMBL" id="EMD86701.1"/>
    </source>
</evidence>
<dbReference type="PANTHER" id="PTHR45626">
    <property type="entry name" value="TRANSCRIPTION TERMINATION FACTOR 2-RELATED"/>
    <property type="match status" value="1"/>
</dbReference>
<dbReference type="SUPFAM" id="SSF52540">
    <property type="entry name" value="P-loop containing nucleoside triphosphate hydrolases"/>
    <property type="match status" value="1"/>
</dbReference>
<organism evidence="5 6">
    <name type="scientific">Cochliobolus heterostrophus (strain C5 / ATCC 48332 / race O)</name>
    <name type="common">Southern corn leaf blight fungus</name>
    <name type="synonym">Bipolaris maydis</name>
    <dbReference type="NCBI Taxonomy" id="701091"/>
    <lineage>
        <taxon>Eukaryota</taxon>
        <taxon>Fungi</taxon>
        <taxon>Dikarya</taxon>
        <taxon>Ascomycota</taxon>
        <taxon>Pezizomycotina</taxon>
        <taxon>Dothideomycetes</taxon>
        <taxon>Pleosporomycetidae</taxon>
        <taxon>Pleosporales</taxon>
        <taxon>Pleosporineae</taxon>
        <taxon>Pleosporaceae</taxon>
        <taxon>Bipolaris</taxon>
    </lineage>
</organism>
<accession>M2TY48</accession>